<dbReference type="Gene3D" id="2.40.10.10">
    <property type="entry name" value="Trypsin-like serine proteases"/>
    <property type="match status" value="2"/>
</dbReference>
<feature type="region of interest" description="Disordered" evidence="1">
    <location>
        <begin position="341"/>
        <end position="360"/>
    </location>
</feature>
<dbReference type="PANTHER" id="PTHR46366:SF1">
    <property type="entry name" value="PDZ DOMAIN-CONTAINING PROTEIN C1685.05"/>
    <property type="match status" value="1"/>
</dbReference>
<dbReference type="SUPFAM" id="SSF50156">
    <property type="entry name" value="PDZ domain-like"/>
    <property type="match status" value="2"/>
</dbReference>
<feature type="compositionally biased region" description="Low complexity" evidence="1">
    <location>
        <begin position="351"/>
        <end position="360"/>
    </location>
</feature>
<feature type="compositionally biased region" description="Low complexity" evidence="1">
    <location>
        <begin position="587"/>
        <end position="598"/>
    </location>
</feature>
<dbReference type="Gene3D" id="2.30.42.10">
    <property type="match status" value="2"/>
</dbReference>
<feature type="region of interest" description="Disordered" evidence="1">
    <location>
        <begin position="587"/>
        <end position="623"/>
    </location>
</feature>
<dbReference type="InterPro" id="IPR043504">
    <property type="entry name" value="Peptidase_S1_PA_chymotrypsin"/>
</dbReference>
<protein>
    <recommendedName>
        <fullName evidence="2">PDZ domain-containing protein</fullName>
    </recommendedName>
</protein>
<dbReference type="InterPro" id="IPR001478">
    <property type="entry name" value="PDZ"/>
</dbReference>
<feature type="region of interest" description="Disordered" evidence="1">
    <location>
        <begin position="38"/>
        <end position="83"/>
    </location>
</feature>
<dbReference type="InterPro" id="IPR025926">
    <property type="entry name" value="PDZ-like_dom"/>
</dbReference>
<evidence type="ECO:0000259" key="2">
    <source>
        <dbReference type="PROSITE" id="PS50106"/>
    </source>
</evidence>
<dbReference type="EMBL" id="HBNR01003054">
    <property type="protein sequence ID" value="CAE4562536.1"/>
    <property type="molecule type" value="Transcribed_RNA"/>
</dbReference>
<sequence>MAQAVAAEGTGVSFSSGPLCLAGLLSVCVERGQGGWSAMEGGPGVNQEEPAGSSLKKPRAEEPREAALPPAAEEDDGSPETMPMSEVVPAPEWAATIDQVKGAIVAIRVTGVRPFEDSPAGVWQGTGFVVSLANPKEALILTNRHIISTGPIRAFATFDEHEELPVWPVYRDPIHDFGILQFDATSLRFTPPTQIPLSPAGLRVGAEVLVIGNDNAEKIQILPATIARVDRNSPEYDDTNYQDENTFYAGAGSNTSGGSSGSPVIDRTGACIALNAGGANEAASAYYLPLDRAVYVLDWLLSHRTEAPMPPRGTILTKFLFQPFDMLRRLGFTQEQEQQALAVGSRAATNGEGPEAPEAGAGRAKGLLVVESFLPGTEAEEKLRPGDVLLEVAGEPCLDFASLEAKLDACVDAPVSLRISRAGKLVGVELKSHDLHALIPFDFVECAGGAFHQLSYHTCKRFHITVADRGVFVAQSGFGFGLELPYHAVVVGVAGTTVRCLKDFEAALAGVKDGETFEVSWYNPTTNERRPKRSSVRMESTLWPLSVWCFAPCRPNTWRRRPVQAAAAAVVPAPAAAEAAAPAAAAAAAEGPPSASLAETPPQSAEAKETEVDQEEPLGYPPSKDATIARVQPMFCTVTSRVAHEYATDFIQSEDERNSTLIRRVGVGLVVDAERGLVLTDRYTVPQPLAHVELTFAQIVTTDAVCLFVHPQHNLVLLRYEASAVRELPVRAVDLLKATGETDAVEELSIGEVLSFVSLHGDHRISAKQVTVGSIYLKAWAFAEPPAYRERNLEVCNLNDTLQGLGGLLVEAGASGGTRAWFAQFPAGKKHYVAGVPVPVLIGLLRPLGLLGGLGPEAPLSLHEAKVPALDCEFEELSLAKARRYHGMSLESTRELATNSSDGRRQVLMVSRVTAGGACDGQLAEGDVVLRVSGRPVTRPQEVEALMEQQRPASEGGAASAEAVVWQVLRSRQQVEVPVQPSWRCSDGTSRLVVFNGIVLRPTLRAVAERGGPVPPHAQPGEGLYYWYIFPGSPADTFGLVAPGWLVQVDDEATPNIDCLVQAACAGKFRGREWLRCCTMDSEGRPTVRALQPDPLFWPTMELHRCREGGDAGKWTSLHWARVEHEDS</sequence>
<gene>
    <name evidence="3" type="ORF">AMON00008_LOCUS2155</name>
</gene>
<accession>A0A7S4UFM6</accession>
<organism evidence="3">
    <name type="scientific">Alexandrium monilatum</name>
    <dbReference type="NCBI Taxonomy" id="311494"/>
    <lineage>
        <taxon>Eukaryota</taxon>
        <taxon>Sar</taxon>
        <taxon>Alveolata</taxon>
        <taxon>Dinophyceae</taxon>
        <taxon>Gonyaulacales</taxon>
        <taxon>Pyrocystaceae</taxon>
        <taxon>Alexandrium</taxon>
    </lineage>
</organism>
<dbReference type="AlphaFoldDB" id="A0A7S4UFM6"/>
<dbReference type="PROSITE" id="PS50106">
    <property type="entry name" value="PDZ"/>
    <property type="match status" value="1"/>
</dbReference>
<name>A0A7S4UFM6_9DINO</name>
<dbReference type="Pfam" id="PF12812">
    <property type="entry name" value="PDZ_1"/>
    <property type="match status" value="1"/>
</dbReference>
<dbReference type="SUPFAM" id="SSF50494">
    <property type="entry name" value="Trypsin-like serine proteases"/>
    <property type="match status" value="1"/>
</dbReference>
<evidence type="ECO:0000256" key="1">
    <source>
        <dbReference type="SAM" id="MobiDB-lite"/>
    </source>
</evidence>
<dbReference type="PANTHER" id="PTHR46366">
    <property type="entry name" value="PRO-APOPTOTIC SERINE PROTEASE NMA111"/>
    <property type="match status" value="1"/>
</dbReference>
<proteinExistence type="predicted"/>
<dbReference type="Pfam" id="PF13365">
    <property type="entry name" value="Trypsin_2"/>
    <property type="match status" value="1"/>
</dbReference>
<reference evidence="3" key="1">
    <citation type="submission" date="2021-01" db="EMBL/GenBank/DDBJ databases">
        <authorList>
            <person name="Corre E."/>
            <person name="Pelletier E."/>
            <person name="Niang G."/>
            <person name="Scheremetjew M."/>
            <person name="Finn R."/>
            <person name="Kale V."/>
            <person name="Holt S."/>
            <person name="Cochrane G."/>
            <person name="Meng A."/>
            <person name="Brown T."/>
            <person name="Cohen L."/>
        </authorList>
    </citation>
    <scope>NUCLEOTIDE SEQUENCE</scope>
    <source>
        <strain evidence="3">CCMP3105</strain>
    </source>
</reference>
<evidence type="ECO:0000313" key="3">
    <source>
        <dbReference type="EMBL" id="CAE4562536.1"/>
    </source>
</evidence>
<dbReference type="InterPro" id="IPR009003">
    <property type="entry name" value="Peptidase_S1_PA"/>
</dbReference>
<dbReference type="InterPro" id="IPR036034">
    <property type="entry name" value="PDZ_sf"/>
</dbReference>
<feature type="domain" description="PDZ" evidence="2">
    <location>
        <begin position="876"/>
        <end position="948"/>
    </location>
</feature>